<feature type="signal peptide" evidence="1">
    <location>
        <begin position="1"/>
        <end position="25"/>
    </location>
</feature>
<gene>
    <name evidence="2" type="ORF">HDG41_007260</name>
</gene>
<organism evidence="2 3">
    <name type="scientific">Paraburkholderia youngii</name>
    <dbReference type="NCBI Taxonomy" id="2782701"/>
    <lineage>
        <taxon>Bacteria</taxon>
        <taxon>Pseudomonadati</taxon>
        <taxon>Pseudomonadota</taxon>
        <taxon>Betaproteobacteria</taxon>
        <taxon>Burkholderiales</taxon>
        <taxon>Burkholderiaceae</taxon>
        <taxon>Paraburkholderia</taxon>
    </lineage>
</organism>
<protein>
    <submittedName>
        <fullName evidence="2">Uncharacterized protein</fullName>
    </submittedName>
</protein>
<dbReference type="AlphaFoldDB" id="A0A7W8P576"/>
<evidence type="ECO:0000313" key="3">
    <source>
        <dbReference type="Proteomes" id="UP000592820"/>
    </source>
</evidence>
<name>A0A7W8P576_9BURK</name>
<proteinExistence type="predicted"/>
<comment type="caution">
    <text evidence="2">The sequence shown here is derived from an EMBL/GenBank/DDBJ whole genome shotgun (WGS) entry which is preliminary data.</text>
</comment>
<evidence type="ECO:0000313" key="2">
    <source>
        <dbReference type="EMBL" id="MBB5405164.1"/>
    </source>
</evidence>
<feature type="chain" id="PRO_5030926581" evidence="1">
    <location>
        <begin position="26"/>
        <end position="161"/>
    </location>
</feature>
<sequence length="161" mass="17394">MRHASIIKTGLAVACSLMIAGCAVNQGDINAAYDGAHRIGSDAMANLPGSMALVEDVPTAFLGDRLVPVAYEATLPATFREKKVTMPAMRMAVHHQHFVAGESRRLILQRTGGMGDDAHRCEPEGLRRGTPHDPRPCFQGMLLAGHLSERTYQVSRNGFAQ</sequence>
<accession>A0A7W8P576</accession>
<dbReference type="EMBL" id="JACHDE010000028">
    <property type="protein sequence ID" value="MBB5405164.1"/>
    <property type="molecule type" value="Genomic_DNA"/>
</dbReference>
<evidence type="ECO:0000256" key="1">
    <source>
        <dbReference type="SAM" id="SignalP"/>
    </source>
</evidence>
<dbReference type="PROSITE" id="PS51257">
    <property type="entry name" value="PROKAR_LIPOPROTEIN"/>
    <property type="match status" value="1"/>
</dbReference>
<keyword evidence="1" id="KW-0732">Signal</keyword>
<dbReference type="Proteomes" id="UP000592820">
    <property type="component" value="Unassembled WGS sequence"/>
</dbReference>
<reference evidence="2 3" key="1">
    <citation type="submission" date="2020-08" db="EMBL/GenBank/DDBJ databases">
        <title>Genomic Encyclopedia of Type Strains, Phase IV (KMG-V): Genome sequencing to study the core and pangenomes of soil and plant-associated prokaryotes.</title>
        <authorList>
            <person name="Whitman W."/>
        </authorList>
    </citation>
    <scope>NUCLEOTIDE SEQUENCE [LARGE SCALE GENOMIC DNA]</scope>
    <source>
        <strain evidence="2 3">JPY162</strain>
    </source>
</reference>